<keyword evidence="4" id="KW-1003">Cell membrane</keyword>
<reference evidence="10 11" key="1">
    <citation type="submission" date="2020-08" db="EMBL/GenBank/DDBJ databases">
        <title>The Agave Microbiome: Exploring the role of microbial communities in plant adaptations to desert environments.</title>
        <authorList>
            <person name="Partida-Martinez L.P."/>
        </authorList>
    </citation>
    <scope>NUCLEOTIDE SEQUENCE [LARGE SCALE GENOMIC DNA]</scope>
    <source>
        <strain evidence="10 11">AS3.12</strain>
    </source>
</reference>
<comment type="caution">
    <text evidence="10">The sequence shown here is derived from an EMBL/GenBank/DDBJ whole genome shotgun (WGS) entry which is preliminary data.</text>
</comment>
<dbReference type="PANTHER" id="PTHR30614:SF37">
    <property type="entry name" value="AMINO-ACID ABC TRANSPORTER PERMEASE PROTEIN YHDX-RELATED"/>
    <property type="match status" value="1"/>
</dbReference>
<dbReference type="GO" id="GO:0022857">
    <property type="term" value="F:transmembrane transporter activity"/>
    <property type="evidence" value="ECO:0007669"/>
    <property type="project" value="InterPro"/>
</dbReference>
<dbReference type="GO" id="GO:0043190">
    <property type="term" value="C:ATP-binding cassette (ABC) transporter complex"/>
    <property type="evidence" value="ECO:0007669"/>
    <property type="project" value="InterPro"/>
</dbReference>
<evidence type="ECO:0000256" key="7">
    <source>
        <dbReference type="ARBA" id="ARBA00022989"/>
    </source>
</evidence>
<evidence type="ECO:0000256" key="9">
    <source>
        <dbReference type="SAM" id="Phobius"/>
    </source>
</evidence>
<dbReference type="InterPro" id="IPR043429">
    <property type="entry name" value="ArtM/GltK/GlnP/TcyL/YhdX-like"/>
</dbReference>
<feature type="transmembrane region" description="Helical" evidence="9">
    <location>
        <begin position="172"/>
        <end position="192"/>
    </location>
</feature>
<dbReference type="InterPro" id="IPR000515">
    <property type="entry name" value="MetI-like"/>
</dbReference>
<dbReference type="NCBIfam" id="TIGR01726">
    <property type="entry name" value="HEQRo_perm_3TM"/>
    <property type="match status" value="1"/>
</dbReference>
<dbReference type="PANTHER" id="PTHR30614">
    <property type="entry name" value="MEMBRANE COMPONENT OF AMINO ACID ABC TRANSPORTER"/>
    <property type="match status" value="1"/>
</dbReference>
<keyword evidence="7 9" id="KW-1133">Transmembrane helix</keyword>
<gene>
    <name evidence="10" type="ORF">F4695_004278</name>
</gene>
<feature type="transmembrane region" description="Helical" evidence="9">
    <location>
        <begin position="73"/>
        <end position="103"/>
    </location>
</feature>
<sequence>MISAVLDNRRFRSWGGQILLLGGFAALLLWLVNNTVTNLDARGIKVGFDFLWRRANFPISESVLPYDPSDSFLWAYVTGVGNTLVISVLAIFLSTALGLLVGLARRSKHPLTSGVAGVFVTTMRNMPLIVHLLFWYALATTALPAPREAYNPLPGVFLSLRGFYIPALELDAMAWLMIGLVILVILVILVTLGAWRLRHLMMGTGRWHDRHPVLALFGLTAVVTLVAALLLQPKAVVSLPEMRGFNFTGGLRLSPEFAALMLGLVI</sequence>
<evidence type="ECO:0000256" key="6">
    <source>
        <dbReference type="ARBA" id="ARBA00022970"/>
    </source>
</evidence>
<accession>A0A7X0MTW2</accession>
<feature type="transmembrane region" description="Helical" evidence="9">
    <location>
        <begin position="115"/>
        <end position="138"/>
    </location>
</feature>
<dbReference type="EMBL" id="JACHBU010000012">
    <property type="protein sequence ID" value="MBB6510886.1"/>
    <property type="molecule type" value="Genomic_DNA"/>
</dbReference>
<dbReference type="RefSeq" id="WP_246454175.1">
    <property type="nucleotide sequence ID" value="NZ_JACHBU010000012.1"/>
</dbReference>
<keyword evidence="8 9" id="KW-0472">Membrane</keyword>
<evidence type="ECO:0000313" key="11">
    <source>
        <dbReference type="Proteomes" id="UP000585437"/>
    </source>
</evidence>
<feature type="transmembrane region" description="Helical" evidence="9">
    <location>
        <begin position="213"/>
        <end position="231"/>
    </location>
</feature>
<comment type="similarity">
    <text evidence="2">Belongs to the binding-protein-dependent transport system permease family. HisMQ subfamily.</text>
</comment>
<keyword evidence="11" id="KW-1185">Reference proteome</keyword>
<feature type="transmembrane region" description="Helical" evidence="9">
    <location>
        <begin position="12"/>
        <end position="32"/>
    </location>
</feature>
<organism evidence="10 11">
    <name type="scientific">Rhizobium soli</name>
    <dbReference type="NCBI Taxonomy" id="424798"/>
    <lineage>
        <taxon>Bacteria</taxon>
        <taxon>Pseudomonadati</taxon>
        <taxon>Pseudomonadota</taxon>
        <taxon>Alphaproteobacteria</taxon>
        <taxon>Hyphomicrobiales</taxon>
        <taxon>Rhizobiaceae</taxon>
        <taxon>Rhizobium/Agrobacterium group</taxon>
        <taxon>Rhizobium</taxon>
    </lineage>
</organism>
<keyword evidence="6" id="KW-0029">Amino-acid transport</keyword>
<dbReference type="InterPro" id="IPR010065">
    <property type="entry name" value="AA_ABC_transptr_permease_3TM"/>
</dbReference>
<dbReference type="CDD" id="cd06261">
    <property type="entry name" value="TM_PBP2"/>
    <property type="match status" value="1"/>
</dbReference>
<evidence type="ECO:0000256" key="4">
    <source>
        <dbReference type="ARBA" id="ARBA00022475"/>
    </source>
</evidence>
<evidence type="ECO:0000256" key="5">
    <source>
        <dbReference type="ARBA" id="ARBA00022692"/>
    </source>
</evidence>
<dbReference type="GO" id="GO:0006865">
    <property type="term" value="P:amino acid transport"/>
    <property type="evidence" value="ECO:0007669"/>
    <property type="project" value="UniProtKB-KW"/>
</dbReference>
<keyword evidence="3" id="KW-0813">Transport</keyword>
<keyword evidence="5 9" id="KW-0812">Transmembrane</keyword>
<dbReference type="Proteomes" id="UP000585437">
    <property type="component" value="Unassembled WGS sequence"/>
</dbReference>
<protein>
    <submittedName>
        <fullName evidence="10">General L-amino acid transport system permease protein</fullName>
    </submittedName>
</protein>
<dbReference type="InterPro" id="IPR035906">
    <property type="entry name" value="MetI-like_sf"/>
</dbReference>
<evidence type="ECO:0000256" key="2">
    <source>
        <dbReference type="ARBA" id="ARBA00010072"/>
    </source>
</evidence>
<evidence type="ECO:0000256" key="1">
    <source>
        <dbReference type="ARBA" id="ARBA00004429"/>
    </source>
</evidence>
<dbReference type="Gene3D" id="1.10.3720.10">
    <property type="entry name" value="MetI-like"/>
    <property type="match status" value="1"/>
</dbReference>
<comment type="subcellular location">
    <subcellularLocation>
        <location evidence="1">Cell inner membrane</location>
        <topology evidence="1">Multi-pass membrane protein</topology>
    </subcellularLocation>
</comment>
<name>A0A7X0MTW2_9HYPH</name>
<evidence type="ECO:0000313" key="10">
    <source>
        <dbReference type="EMBL" id="MBB6510886.1"/>
    </source>
</evidence>
<evidence type="ECO:0000256" key="8">
    <source>
        <dbReference type="ARBA" id="ARBA00023136"/>
    </source>
</evidence>
<dbReference type="AlphaFoldDB" id="A0A7X0MTW2"/>
<dbReference type="SUPFAM" id="SSF161098">
    <property type="entry name" value="MetI-like"/>
    <property type="match status" value="1"/>
</dbReference>
<proteinExistence type="inferred from homology"/>
<evidence type="ECO:0000256" key="3">
    <source>
        <dbReference type="ARBA" id="ARBA00022448"/>
    </source>
</evidence>